<accession>A0A0L0F902</accession>
<gene>
    <name evidence="3" type="ORF">SARC_14244</name>
</gene>
<dbReference type="GeneID" id="25914748"/>
<protein>
    <recommendedName>
        <fullName evidence="2">C2H2-type domain-containing protein</fullName>
    </recommendedName>
</protein>
<dbReference type="PROSITE" id="PS00028">
    <property type="entry name" value="ZINC_FINGER_C2H2_1"/>
    <property type="match status" value="1"/>
</dbReference>
<keyword evidence="1" id="KW-0862">Zinc</keyword>
<keyword evidence="1" id="KW-0863">Zinc-finger</keyword>
<dbReference type="Proteomes" id="UP000054560">
    <property type="component" value="Unassembled WGS sequence"/>
</dbReference>
<evidence type="ECO:0000259" key="2">
    <source>
        <dbReference type="PROSITE" id="PS50157"/>
    </source>
</evidence>
<evidence type="ECO:0000256" key="1">
    <source>
        <dbReference type="PROSITE-ProRule" id="PRU00042"/>
    </source>
</evidence>
<proteinExistence type="predicted"/>
<dbReference type="RefSeq" id="XP_014147099.1">
    <property type="nucleotide sequence ID" value="XM_014291624.1"/>
</dbReference>
<evidence type="ECO:0000313" key="4">
    <source>
        <dbReference type="Proteomes" id="UP000054560"/>
    </source>
</evidence>
<keyword evidence="4" id="KW-1185">Reference proteome</keyword>
<dbReference type="EMBL" id="KQ245939">
    <property type="protein sequence ID" value="KNC73197.1"/>
    <property type="molecule type" value="Genomic_DNA"/>
</dbReference>
<reference evidence="3 4" key="1">
    <citation type="submission" date="2011-02" db="EMBL/GenBank/DDBJ databases">
        <title>The Genome Sequence of Sphaeroforma arctica JP610.</title>
        <authorList>
            <consortium name="The Broad Institute Genome Sequencing Platform"/>
            <person name="Russ C."/>
            <person name="Cuomo C."/>
            <person name="Young S.K."/>
            <person name="Zeng Q."/>
            <person name="Gargeya S."/>
            <person name="Alvarado L."/>
            <person name="Berlin A."/>
            <person name="Chapman S.B."/>
            <person name="Chen Z."/>
            <person name="Freedman E."/>
            <person name="Gellesch M."/>
            <person name="Goldberg J."/>
            <person name="Griggs A."/>
            <person name="Gujja S."/>
            <person name="Heilman E."/>
            <person name="Heiman D."/>
            <person name="Howarth C."/>
            <person name="Mehta T."/>
            <person name="Neiman D."/>
            <person name="Pearson M."/>
            <person name="Roberts A."/>
            <person name="Saif S."/>
            <person name="Shea T."/>
            <person name="Shenoy N."/>
            <person name="Sisk P."/>
            <person name="Stolte C."/>
            <person name="Sykes S."/>
            <person name="White J."/>
            <person name="Yandava C."/>
            <person name="Burger G."/>
            <person name="Gray M.W."/>
            <person name="Holland P.W.H."/>
            <person name="King N."/>
            <person name="Lang F.B.F."/>
            <person name="Roger A.J."/>
            <person name="Ruiz-Trillo I."/>
            <person name="Haas B."/>
            <person name="Nusbaum C."/>
            <person name="Birren B."/>
        </authorList>
    </citation>
    <scope>NUCLEOTIDE SEQUENCE [LARGE SCALE GENOMIC DNA]</scope>
    <source>
        <strain evidence="3 4">JP610</strain>
    </source>
</reference>
<dbReference type="SMART" id="SM00355">
    <property type="entry name" value="ZnF_C2H2"/>
    <property type="match status" value="1"/>
</dbReference>
<evidence type="ECO:0000313" key="3">
    <source>
        <dbReference type="EMBL" id="KNC73197.1"/>
    </source>
</evidence>
<dbReference type="GO" id="GO:0008270">
    <property type="term" value="F:zinc ion binding"/>
    <property type="evidence" value="ECO:0007669"/>
    <property type="project" value="UniProtKB-KW"/>
</dbReference>
<dbReference type="InterPro" id="IPR013087">
    <property type="entry name" value="Znf_C2H2_type"/>
</dbReference>
<organism evidence="3 4">
    <name type="scientific">Sphaeroforma arctica JP610</name>
    <dbReference type="NCBI Taxonomy" id="667725"/>
    <lineage>
        <taxon>Eukaryota</taxon>
        <taxon>Ichthyosporea</taxon>
        <taxon>Ichthyophonida</taxon>
        <taxon>Sphaeroforma</taxon>
    </lineage>
</organism>
<keyword evidence="1" id="KW-0479">Metal-binding</keyword>
<dbReference type="PROSITE" id="PS50157">
    <property type="entry name" value="ZINC_FINGER_C2H2_2"/>
    <property type="match status" value="1"/>
</dbReference>
<feature type="domain" description="C2H2-type" evidence="2">
    <location>
        <begin position="35"/>
        <end position="60"/>
    </location>
</feature>
<name>A0A0L0F902_9EUKA</name>
<sequence length="412" mass="45683">MTSTQACTMDCKSENIRKEKAPKARRKLKEIERNFVCNILGCSRIYASEQSLKQHKKRKHKFFSAHEENKRAQMLERESFHMHLVATRMDKHQQMYQRLSAARASCTPFPRAAAPCQTNDWRQHRVAQSVAYSNGENRENARTASIQKCSPRGHSHVDVLMAADNFVDSSRTIGLGRVTFPTGSDTDEVATIDEEQDSMCLSSDCLDSAFSLHCQQQSLGQDLIMNTNGVDVLSGVDSFIFPELALLDQSDLFDQANNAVTKNIDPLNMNNDIGFGPDVHNLLGQDIFSDNLHIELNADYGLNATSNSFNDILSREDSISTICSPQMQANRFSFSSFSDGIDFGASVGLARSDSFSSDSASSRGSVQDLQLHSISTASLIDAGPSDNGEVLNQIMELIEANRRINFQLMSLS</sequence>
<dbReference type="AlphaFoldDB" id="A0A0L0F902"/>